<feature type="region of interest" description="Disordered" evidence="1">
    <location>
        <begin position="138"/>
        <end position="183"/>
    </location>
</feature>
<dbReference type="Proteomes" id="UP001281003">
    <property type="component" value="Unassembled WGS sequence"/>
</dbReference>
<evidence type="ECO:0000256" key="1">
    <source>
        <dbReference type="SAM" id="MobiDB-lite"/>
    </source>
</evidence>
<name>A0AAE0PNC0_SORBR</name>
<feature type="region of interest" description="Disordered" evidence="1">
    <location>
        <begin position="88"/>
        <end position="124"/>
    </location>
</feature>
<keyword evidence="3" id="KW-1185">Reference proteome</keyword>
<sequence>MRVRASWFRVRAYPPLPSESGCIHLDFVTFIRHTYTSIARCFSSTPMKCAASGQAVRPIQSHSPILLCRLALTGHVLPIRLYQAPVESDIQSKSAADKSSTEARSSIRRSRLPTSELRQQRRRRLAVTAAINSGNAAAAGASWRYDGPRRRSPPAERSSGSSSDSSNNVDSNRDTARDETAGGIAGMLDDQVVALIGRRLAHVHSMSQYPGALTDDEDSRPGSHLTAEPPFAHMAVEPGFLSRRPPQPPPRALEFFTTYQQGRAVPPYPSRERAALRRIRDRVTDRATDRASLGLWGYPLPRPEPISGRRQGEQAPSVETPEVDGLGDRNRSLSPEDEPVWDVFPYPRPEALSRGRRGEQAPSAETPQGDRNRSLSPEGDHHVWDIFTTTVTPDPLTPSAGSSFASAAASAVASQNNAAAPSVGTSITVPDAPVEAAEAGEPPCETEGEENSDTEDTEDNEDGADLNPLTRFPPSLNSIRRSYADVTRSNDSSDDSLEILGGMGGLQRIVRNLATREDVPDEWWAEAGLSRMLSRGASGN</sequence>
<gene>
    <name evidence="2" type="ORF">B0T20DRAFT_17856</name>
</gene>
<feature type="region of interest" description="Disordered" evidence="1">
    <location>
        <begin position="293"/>
        <end position="386"/>
    </location>
</feature>
<feature type="compositionally biased region" description="Basic and acidic residues" evidence="1">
    <location>
        <begin position="368"/>
        <end position="384"/>
    </location>
</feature>
<proteinExistence type="predicted"/>
<feature type="region of interest" description="Disordered" evidence="1">
    <location>
        <begin position="434"/>
        <end position="476"/>
    </location>
</feature>
<comment type="caution">
    <text evidence="2">The sequence shown here is derived from an EMBL/GenBank/DDBJ whole genome shotgun (WGS) entry which is preliminary data.</text>
</comment>
<accession>A0AAE0PNC0</accession>
<reference evidence="2" key="1">
    <citation type="journal article" date="2023" name="Mol. Phylogenet. Evol.">
        <title>Genome-scale phylogeny and comparative genomics of the fungal order Sordariales.</title>
        <authorList>
            <person name="Hensen N."/>
            <person name="Bonometti L."/>
            <person name="Westerberg I."/>
            <person name="Brannstrom I.O."/>
            <person name="Guillou S."/>
            <person name="Cros-Aarteil S."/>
            <person name="Calhoun S."/>
            <person name="Haridas S."/>
            <person name="Kuo A."/>
            <person name="Mondo S."/>
            <person name="Pangilinan J."/>
            <person name="Riley R."/>
            <person name="LaButti K."/>
            <person name="Andreopoulos B."/>
            <person name="Lipzen A."/>
            <person name="Chen C."/>
            <person name="Yan M."/>
            <person name="Daum C."/>
            <person name="Ng V."/>
            <person name="Clum A."/>
            <person name="Steindorff A."/>
            <person name="Ohm R.A."/>
            <person name="Martin F."/>
            <person name="Silar P."/>
            <person name="Natvig D.O."/>
            <person name="Lalanne C."/>
            <person name="Gautier V."/>
            <person name="Ament-Velasquez S.L."/>
            <person name="Kruys A."/>
            <person name="Hutchinson M.I."/>
            <person name="Powell A.J."/>
            <person name="Barry K."/>
            <person name="Miller A.N."/>
            <person name="Grigoriev I.V."/>
            <person name="Debuchy R."/>
            <person name="Gladieux P."/>
            <person name="Hiltunen Thoren M."/>
            <person name="Johannesson H."/>
        </authorList>
    </citation>
    <scope>NUCLEOTIDE SEQUENCE</scope>
    <source>
        <strain evidence="2">FGSC 1904</strain>
    </source>
</reference>
<dbReference type="EMBL" id="JAUTDP010000001">
    <property type="protein sequence ID" value="KAK3403143.1"/>
    <property type="molecule type" value="Genomic_DNA"/>
</dbReference>
<dbReference type="AlphaFoldDB" id="A0AAE0PNC0"/>
<feature type="compositionally biased region" description="Basic and acidic residues" evidence="1">
    <location>
        <begin position="171"/>
        <end position="180"/>
    </location>
</feature>
<organism evidence="2 3">
    <name type="scientific">Sordaria brevicollis</name>
    <dbReference type="NCBI Taxonomy" id="83679"/>
    <lineage>
        <taxon>Eukaryota</taxon>
        <taxon>Fungi</taxon>
        <taxon>Dikarya</taxon>
        <taxon>Ascomycota</taxon>
        <taxon>Pezizomycotina</taxon>
        <taxon>Sordariomycetes</taxon>
        <taxon>Sordariomycetidae</taxon>
        <taxon>Sordariales</taxon>
        <taxon>Sordariaceae</taxon>
        <taxon>Sordaria</taxon>
    </lineage>
</organism>
<feature type="compositionally biased region" description="Acidic residues" evidence="1">
    <location>
        <begin position="444"/>
        <end position="464"/>
    </location>
</feature>
<evidence type="ECO:0000313" key="2">
    <source>
        <dbReference type="EMBL" id="KAK3403143.1"/>
    </source>
</evidence>
<evidence type="ECO:0000313" key="3">
    <source>
        <dbReference type="Proteomes" id="UP001281003"/>
    </source>
</evidence>
<feature type="compositionally biased region" description="Low complexity" evidence="1">
    <location>
        <begin position="155"/>
        <end position="170"/>
    </location>
</feature>
<feature type="compositionally biased region" description="Low complexity" evidence="1">
    <location>
        <begin position="434"/>
        <end position="443"/>
    </location>
</feature>
<reference evidence="2" key="2">
    <citation type="submission" date="2023-07" db="EMBL/GenBank/DDBJ databases">
        <authorList>
            <consortium name="Lawrence Berkeley National Laboratory"/>
            <person name="Haridas S."/>
            <person name="Hensen N."/>
            <person name="Bonometti L."/>
            <person name="Westerberg I."/>
            <person name="Brannstrom I.O."/>
            <person name="Guillou S."/>
            <person name="Cros-Aarteil S."/>
            <person name="Calhoun S."/>
            <person name="Kuo A."/>
            <person name="Mondo S."/>
            <person name="Pangilinan J."/>
            <person name="Riley R."/>
            <person name="LaButti K."/>
            <person name="Andreopoulos B."/>
            <person name="Lipzen A."/>
            <person name="Chen C."/>
            <person name="Yanf M."/>
            <person name="Daum C."/>
            <person name="Ng V."/>
            <person name="Clum A."/>
            <person name="Steindorff A."/>
            <person name="Ohm R."/>
            <person name="Martin F."/>
            <person name="Silar P."/>
            <person name="Natvig D."/>
            <person name="Lalanne C."/>
            <person name="Gautier V."/>
            <person name="Ament-velasquez S.L."/>
            <person name="Kruys A."/>
            <person name="Hutchinson M.I."/>
            <person name="Powell A.J."/>
            <person name="Barry K."/>
            <person name="Miller A.N."/>
            <person name="Grigoriev I.V."/>
            <person name="Debuchy R."/>
            <person name="Gladieux P."/>
            <person name="Thoren M.H."/>
            <person name="Johannesson H."/>
        </authorList>
    </citation>
    <scope>NUCLEOTIDE SEQUENCE</scope>
    <source>
        <strain evidence="2">FGSC 1904</strain>
    </source>
</reference>
<protein>
    <submittedName>
        <fullName evidence="2">Uncharacterized protein</fullName>
    </submittedName>
</protein>